<dbReference type="EMBL" id="JAUYZG010000025">
    <property type="protein sequence ID" value="KAK2867160.1"/>
    <property type="molecule type" value="Genomic_DNA"/>
</dbReference>
<organism evidence="1 2">
    <name type="scientific">Cirrhinus molitorella</name>
    <name type="common">mud carp</name>
    <dbReference type="NCBI Taxonomy" id="172907"/>
    <lineage>
        <taxon>Eukaryota</taxon>
        <taxon>Metazoa</taxon>
        <taxon>Chordata</taxon>
        <taxon>Craniata</taxon>
        <taxon>Vertebrata</taxon>
        <taxon>Euteleostomi</taxon>
        <taxon>Actinopterygii</taxon>
        <taxon>Neopterygii</taxon>
        <taxon>Teleostei</taxon>
        <taxon>Ostariophysi</taxon>
        <taxon>Cypriniformes</taxon>
        <taxon>Cyprinidae</taxon>
        <taxon>Labeoninae</taxon>
        <taxon>Labeonini</taxon>
        <taxon>Cirrhinus</taxon>
    </lineage>
</organism>
<dbReference type="AlphaFoldDB" id="A0AA88NXE6"/>
<protein>
    <submittedName>
        <fullName evidence="1">Uncharacterized protein</fullName>
    </submittedName>
</protein>
<reference evidence="1" key="1">
    <citation type="submission" date="2023-08" db="EMBL/GenBank/DDBJ databases">
        <title>Chromosome-level Genome Assembly of mud carp (Cirrhinus molitorella).</title>
        <authorList>
            <person name="Liu H."/>
        </authorList>
    </citation>
    <scope>NUCLEOTIDE SEQUENCE</scope>
    <source>
        <strain evidence="1">Prfri</strain>
        <tissue evidence="1">Muscle</tissue>
    </source>
</reference>
<accession>A0AA88NXE6</accession>
<gene>
    <name evidence="1" type="ORF">Q8A67_025277</name>
</gene>
<comment type="caution">
    <text evidence="1">The sequence shown here is derived from an EMBL/GenBank/DDBJ whole genome shotgun (WGS) entry which is preliminary data.</text>
</comment>
<evidence type="ECO:0000313" key="1">
    <source>
        <dbReference type="EMBL" id="KAK2867160.1"/>
    </source>
</evidence>
<name>A0AA88NXE6_9TELE</name>
<sequence>MAQKALPAGHLSLVMEENHDNGPLLKDRWRWGATVSYGRKLFGRPLSVCHPPTLAVVVLHPHGCLLVPGPRCQLGDPDGLKLMCLTV</sequence>
<evidence type="ECO:0000313" key="2">
    <source>
        <dbReference type="Proteomes" id="UP001187343"/>
    </source>
</evidence>
<proteinExistence type="predicted"/>
<keyword evidence="2" id="KW-1185">Reference proteome</keyword>
<dbReference type="Proteomes" id="UP001187343">
    <property type="component" value="Unassembled WGS sequence"/>
</dbReference>